<dbReference type="PROSITE" id="PS51257">
    <property type="entry name" value="PROKAR_LIPOPROTEIN"/>
    <property type="match status" value="1"/>
</dbReference>
<dbReference type="EMBL" id="JBHSHT010000002">
    <property type="protein sequence ID" value="MFC4825593.1"/>
    <property type="molecule type" value="Genomic_DNA"/>
</dbReference>
<comment type="caution">
    <text evidence="2">The sequence shown here is derived from an EMBL/GenBank/DDBJ whole genome shotgun (WGS) entry which is preliminary data.</text>
</comment>
<protein>
    <submittedName>
        <fullName evidence="2">Uncharacterized protein</fullName>
    </submittedName>
</protein>
<dbReference type="GeneID" id="73043686"/>
<keyword evidence="3" id="KW-1185">Reference proteome</keyword>
<name>A0ABD5Q4J5_9EURY</name>
<reference evidence="2 3" key="1">
    <citation type="journal article" date="2019" name="Int. J. Syst. Evol. Microbiol.">
        <title>The Global Catalogue of Microorganisms (GCM) 10K type strain sequencing project: providing services to taxonomists for standard genome sequencing and annotation.</title>
        <authorList>
            <consortium name="The Broad Institute Genomics Platform"/>
            <consortium name="The Broad Institute Genome Sequencing Center for Infectious Disease"/>
            <person name="Wu L."/>
            <person name="Ma J."/>
        </authorList>
    </citation>
    <scope>NUCLEOTIDE SEQUENCE [LARGE SCALE GENOMIC DNA]</scope>
    <source>
        <strain evidence="2 3">XZYJ18</strain>
    </source>
</reference>
<evidence type="ECO:0000313" key="3">
    <source>
        <dbReference type="Proteomes" id="UP001595945"/>
    </source>
</evidence>
<sequence length="189" mass="19429">MTQNTRRSVLAAVGGSLALGGCLSDVPGGYGTETATETGTTGDWIERASNSPDPDHAISLRNEASESRTLRVEIVRRATGETVFDTTEGVSPGGEVTVYDLRRANPDGVETFEVCAELVGKDGTGGVVGNATATVGDSDGESVADAGSEATTTDSSRRDCATIDTSECYGDAHATVAEDGSLRIIYAIC</sequence>
<proteinExistence type="predicted"/>
<evidence type="ECO:0000313" key="2">
    <source>
        <dbReference type="EMBL" id="MFC4825593.1"/>
    </source>
</evidence>
<feature type="region of interest" description="Disordered" evidence="1">
    <location>
        <begin position="133"/>
        <end position="158"/>
    </location>
</feature>
<organism evidence="2 3">
    <name type="scientific">Halorussus aquaticus</name>
    <dbReference type="NCBI Taxonomy" id="2953748"/>
    <lineage>
        <taxon>Archaea</taxon>
        <taxon>Methanobacteriati</taxon>
        <taxon>Methanobacteriota</taxon>
        <taxon>Stenosarchaea group</taxon>
        <taxon>Halobacteria</taxon>
        <taxon>Halobacteriales</taxon>
        <taxon>Haladaptataceae</taxon>
        <taxon>Halorussus</taxon>
    </lineage>
</organism>
<evidence type="ECO:0000256" key="1">
    <source>
        <dbReference type="SAM" id="MobiDB-lite"/>
    </source>
</evidence>
<dbReference type="Proteomes" id="UP001595945">
    <property type="component" value="Unassembled WGS sequence"/>
</dbReference>
<accession>A0ABD5Q4J5</accession>
<gene>
    <name evidence="2" type="ORF">ACFO9K_15145</name>
</gene>
<dbReference type="AlphaFoldDB" id="A0ABD5Q4J5"/>
<dbReference type="RefSeq" id="WP_254268756.1">
    <property type="nucleotide sequence ID" value="NZ_CP100400.1"/>
</dbReference>